<feature type="region of interest" description="Disordered" evidence="1">
    <location>
        <begin position="1"/>
        <end position="22"/>
    </location>
</feature>
<comment type="caution">
    <text evidence="2">The sequence shown here is derived from an EMBL/GenBank/DDBJ whole genome shotgun (WGS) entry which is preliminary data.</text>
</comment>
<evidence type="ECO:0000313" key="3">
    <source>
        <dbReference type="Proteomes" id="UP001168821"/>
    </source>
</evidence>
<proteinExistence type="predicted"/>
<sequence>MLAGAEGPTDVNNEGQSGNTVARKRDGVQLTRAPCCVLVVVCVGVPSSRGDGGLWKGHTPRLWRVLLPFNGTGPRVHVRRSLMMVPMVRLKRMGEGTGMVKGGRGMDRYEGAGGGGRIIRA</sequence>
<feature type="compositionally biased region" description="Polar residues" evidence="1">
    <location>
        <begin position="10"/>
        <end position="20"/>
    </location>
</feature>
<protein>
    <submittedName>
        <fullName evidence="2">Uncharacterized protein</fullName>
    </submittedName>
</protein>
<accession>A0AA38M4U5</accession>
<keyword evidence="3" id="KW-1185">Reference proteome</keyword>
<evidence type="ECO:0000256" key="1">
    <source>
        <dbReference type="SAM" id="MobiDB-lite"/>
    </source>
</evidence>
<evidence type="ECO:0000313" key="2">
    <source>
        <dbReference type="EMBL" id="KAJ3643431.1"/>
    </source>
</evidence>
<dbReference type="EMBL" id="JALNTZ010000008">
    <property type="protein sequence ID" value="KAJ3643431.1"/>
    <property type="molecule type" value="Genomic_DNA"/>
</dbReference>
<gene>
    <name evidence="2" type="ORF">Zmor_026142</name>
</gene>
<dbReference type="Proteomes" id="UP001168821">
    <property type="component" value="Unassembled WGS sequence"/>
</dbReference>
<dbReference type="AlphaFoldDB" id="A0AA38M4U5"/>
<reference evidence="2" key="1">
    <citation type="journal article" date="2023" name="G3 (Bethesda)">
        <title>Whole genome assemblies of Zophobas morio and Tenebrio molitor.</title>
        <authorList>
            <person name="Kaur S."/>
            <person name="Stinson S.A."/>
            <person name="diCenzo G.C."/>
        </authorList>
    </citation>
    <scope>NUCLEOTIDE SEQUENCE</scope>
    <source>
        <strain evidence="2">QUZm001</strain>
    </source>
</reference>
<name>A0AA38M4U5_9CUCU</name>
<organism evidence="2 3">
    <name type="scientific">Zophobas morio</name>
    <dbReference type="NCBI Taxonomy" id="2755281"/>
    <lineage>
        <taxon>Eukaryota</taxon>
        <taxon>Metazoa</taxon>
        <taxon>Ecdysozoa</taxon>
        <taxon>Arthropoda</taxon>
        <taxon>Hexapoda</taxon>
        <taxon>Insecta</taxon>
        <taxon>Pterygota</taxon>
        <taxon>Neoptera</taxon>
        <taxon>Endopterygota</taxon>
        <taxon>Coleoptera</taxon>
        <taxon>Polyphaga</taxon>
        <taxon>Cucujiformia</taxon>
        <taxon>Tenebrionidae</taxon>
        <taxon>Zophobas</taxon>
    </lineage>
</organism>